<dbReference type="RefSeq" id="WP_025344912.1">
    <property type="nucleotide sequence ID" value="NZ_CP007201.1"/>
</dbReference>
<dbReference type="InterPro" id="IPR001387">
    <property type="entry name" value="Cro/C1-type_HTH"/>
</dbReference>
<dbReference type="CDD" id="cd00093">
    <property type="entry name" value="HTH_XRE"/>
    <property type="match status" value="1"/>
</dbReference>
<evidence type="ECO:0000259" key="1">
    <source>
        <dbReference type="PROSITE" id="PS50943"/>
    </source>
</evidence>
<proteinExistence type="predicted"/>
<dbReference type="KEGG" id="smul:SMUL_1786"/>
<dbReference type="GO" id="GO:0003677">
    <property type="term" value="F:DNA binding"/>
    <property type="evidence" value="ECO:0007669"/>
    <property type="project" value="InterPro"/>
</dbReference>
<evidence type="ECO:0000313" key="3">
    <source>
        <dbReference type="Proteomes" id="UP000019322"/>
    </source>
</evidence>
<dbReference type="Pfam" id="PF01381">
    <property type="entry name" value="HTH_3"/>
    <property type="match status" value="1"/>
</dbReference>
<dbReference type="EMBL" id="CP007201">
    <property type="protein sequence ID" value="AHJ13041.1"/>
    <property type="molecule type" value="Genomic_DNA"/>
</dbReference>
<dbReference type="SUPFAM" id="SSF47413">
    <property type="entry name" value="lambda repressor-like DNA-binding domains"/>
    <property type="match status" value="1"/>
</dbReference>
<name>A0AA86ALS3_SULMK</name>
<feature type="domain" description="HTH cro/C1-type" evidence="1">
    <location>
        <begin position="14"/>
        <end position="49"/>
    </location>
</feature>
<protein>
    <recommendedName>
        <fullName evidence="1">HTH cro/C1-type domain-containing protein</fullName>
    </recommendedName>
</protein>
<dbReference type="AlphaFoldDB" id="A0AA86ALS3"/>
<dbReference type="InterPro" id="IPR010982">
    <property type="entry name" value="Lambda_DNA-bd_dom_sf"/>
</dbReference>
<reference evidence="2 3" key="1">
    <citation type="journal article" date="2014" name="Environ. Microbiol.">
        <title>Insights into organohalide respiration and the versatile catabolism of Sulfurospirillum multivorans gained from comparative genomics and physiological studies.</title>
        <authorList>
            <person name="Goris T."/>
            <person name="Schubert T."/>
            <person name="Gadkari J."/>
            <person name="Wubet T."/>
            <person name="Tarkka M."/>
            <person name="Buscot F."/>
            <person name="Adrian L."/>
            <person name="Diekert G."/>
        </authorList>
    </citation>
    <scope>NUCLEOTIDE SEQUENCE [LARGE SCALE GENOMIC DNA]</scope>
    <source>
        <strain evidence="3">DM 12446 / JCM 15788 / NBRC 109480</strain>
    </source>
</reference>
<organism evidence="2 3">
    <name type="scientific">Sulfurospirillum multivorans (strain DM 12446 / JCM 15788 / NBRC 109480)</name>
    <dbReference type="NCBI Taxonomy" id="1150621"/>
    <lineage>
        <taxon>Bacteria</taxon>
        <taxon>Pseudomonadati</taxon>
        <taxon>Campylobacterota</taxon>
        <taxon>Epsilonproteobacteria</taxon>
        <taxon>Campylobacterales</taxon>
        <taxon>Sulfurospirillaceae</taxon>
        <taxon>Sulfurospirillum</taxon>
    </lineage>
</organism>
<accession>A0AA86ALS3</accession>
<dbReference type="PROSITE" id="PS50943">
    <property type="entry name" value="HTH_CROC1"/>
    <property type="match status" value="1"/>
</dbReference>
<sequence length="83" mass="9739">MELNDLINKIHKLIEAKELKKIIKQEEMAKRIGVKPRTYTEYIRGTNKPLAMKALLNMLNELDNDDIVKVVRSWKSTETKEVE</sequence>
<dbReference type="Proteomes" id="UP000019322">
    <property type="component" value="Chromosome"/>
</dbReference>
<dbReference type="Gene3D" id="1.10.260.40">
    <property type="entry name" value="lambda repressor-like DNA-binding domains"/>
    <property type="match status" value="1"/>
</dbReference>
<evidence type="ECO:0000313" key="2">
    <source>
        <dbReference type="EMBL" id="AHJ13041.1"/>
    </source>
</evidence>
<gene>
    <name evidence="2" type="ORF">SMUL_1786</name>
</gene>